<keyword evidence="1" id="KW-0812">Transmembrane</keyword>
<evidence type="ECO:0000313" key="2">
    <source>
        <dbReference type="EMBL" id="NLS09352.1"/>
    </source>
</evidence>
<keyword evidence="3" id="KW-1185">Reference proteome</keyword>
<feature type="transmembrane region" description="Helical" evidence="1">
    <location>
        <begin position="159"/>
        <end position="184"/>
    </location>
</feature>
<keyword evidence="1" id="KW-0472">Membrane</keyword>
<dbReference type="EMBL" id="JABAHY010000003">
    <property type="protein sequence ID" value="NLS09352.1"/>
    <property type="molecule type" value="Genomic_DNA"/>
</dbReference>
<organism evidence="2 3">
    <name type="scientific">Nesterenkonia sedimenti</name>
    <dbReference type="NCBI Taxonomy" id="1463632"/>
    <lineage>
        <taxon>Bacteria</taxon>
        <taxon>Bacillati</taxon>
        <taxon>Actinomycetota</taxon>
        <taxon>Actinomycetes</taxon>
        <taxon>Micrococcales</taxon>
        <taxon>Micrococcaceae</taxon>
        <taxon>Nesterenkonia</taxon>
    </lineage>
</organism>
<sequence>MTTATMQNTESTRQRSSFARVPAAFRLQFMIPSSLIWVPAMVFALAWGVSIGIGIWLDALADDRIPAEDPFYTGASQAALWCLAFMAGYAGSHTFPFSMALSYSRRVFVLGAGLAFAAVSAAFGLAFALAALVERATNGFGVESYTFDLPMLTEGPGGVASAGLLAGLLCLAVMLLGFGFVILFKRFGLMRMWLVLIALALVLLGVVMLITSQGAWPDVGRWFVEQNALSFSAYLAPAAIALGVVDYFMIRKAVP</sequence>
<evidence type="ECO:0000313" key="3">
    <source>
        <dbReference type="Proteomes" id="UP000523139"/>
    </source>
</evidence>
<feature type="transmembrane region" description="Helical" evidence="1">
    <location>
        <begin position="35"/>
        <end position="57"/>
    </location>
</feature>
<comment type="caution">
    <text evidence="2">The sequence shown here is derived from an EMBL/GenBank/DDBJ whole genome shotgun (WGS) entry which is preliminary data.</text>
</comment>
<proteinExistence type="predicted"/>
<accession>A0A7X8YDN1</accession>
<feature type="transmembrane region" description="Helical" evidence="1">
    <location>
        <begin position="77"/>
        <end position="95"/>
    </location>
</feature>
<gene>
    <name evidence="2" type="ORF">HGQ17_04885</name>
</gene>
<dbReference type="Proteomes" id="UP000523139">
    <property type="component" value="Unassembled WGS sequence"/>
</dbReference>
<protein>
    <submittedName>
        <fullName evidence="2">Uncharacterized protein</fullName>
    </submittedName>
</protein>
<feature type="transmembrane region" description="Helical" evidence="1">
    <location>
        <begin position="231"/>
        <end position="250"/>
    </location>
</feature>
<feature type="transmembrane region" description="Helical" evidence="1">
    <location>
        <begin position="191"/>
        <end position="211"/>
    </location>
</feature>
<feature type="transmembrane region" description="Helical" evidence="1">
    <location>
        <begin position="107"/>
        <end position="133"/>
    </location>
</feature>
<evidence type="ECO:0000256" key="1">
    <source>
        <dbReference type="SAM" id="Phobius"/>
    </source>
</evidence>
<reference evidence="2 3" key="1">
    <citation type="submission" date="2020-04" db="EMBL/GenBank/DDBJ databases">
        <title>Nesterenkonia sp. nov., isolated from marine sediment.</title>
        <authorList>
            <person name="Zhang G."/>
        </authorList>
    </citation>
    <scope>NUCLEOTIDE SEQUENCE [LARGE SCALE GENOMIC DNA]</scope>
    <source>
        <strain evidence="2 3">MY13</strain>
    </source>
</reference>
<name>A0A7X8YDN1_9MICC</name>
<dbReference type="RefSeq" id="WP_168886854.1">
    <property type="nucleotide sequence ID" value="NZ_JABAHY010000003.1"/>
</dbReference>
<keyword evidence="1" id="KW-1133">Transmembrane helix</keyword>
<dbReference type="AlphaFoldDB" id="A0A7X8YDN1"/>